<dbReference type="InterPro" id="IPR018389">
    <property type="entry name" value="DctP_fam"/>
</dbReference>
<reference evidence="4 5" key="1">
    <citation type="journal article" date="2005" name="Int. J. Syst. Evol. Microbiol.">
        <title>Bacillus cibi sp. nov., isolated from jeotgal, a traditional Korean fermented seafood.</title>
        <authorList>
            <person name="Yoon J.H."/>
            <person name="Lee C.H."/>
            <person name="Oh T.K."/>
        </authorList>
    </citation>
    <scope>NUCLEOTIDE SEQUENCE [LARGE SCALE GENOMIC DNA]</scope>
    <source>
        <strain evidence="4 5">DSM 16189</strain>
    </source>
</reference>
<dbReference type="PANTHER" id="PTHR33376:SF7">
    <property type="entry name" value="C4-DICARBOXYLATE-BINDING PROTEIN DCTB"/>
    <property type="match status" value="1"/>
</dbReference>
<organism evidence="4 5">
    <name type="scientific">Metabacillus indicus</name>
    <name type="common">Bacillus indicus</name>
    <dbReference type="NCBI Taxonomy" id="246786"/>
    <lineage>
        <taxon>Bacteria</taxon>
        <taxon>Bacillati</taxon>
        <taxon>Bacillota</taxon>
        <taxon>Bacilli</taxon>
        <taxon>Bacillales</taxon>
        <taxon>Bacillaceae</taxon>
        <taxon>Metabacillus</taxon>
    </lineage>
</organism>
<evidence type="ECO:0000313" key="5">
    <source>
        <dbReference type="Proteomes" id="UP000028549"/>
    </source>
</evidence>
<gene>
    <name evidence="4" type="ORF">GS18_0220485</name>
</gene>
<dbReference type="NCBIfam" id="TIGR00787">
    <property type="entry name" value="dctP"/>
    <property type="match status" value="1"/>
</dbReference>
<dbReference type="PANTHER" id="PTHR33376">
    <property type="match status" value="1"/>
</dbReference>
<dbReference type="PIRSF" id="PIRSF006470">
    <property type="entry name" value="DctB"/>
    <property type="match status" value="1"/>
</dbReference>
<evidence type="ECO:0000256" key="2">
    <source>
        <dbReference type="ARBA" id="ARBA00022448"/>
    </source>
</evidence>
<evidence type="ECO:0000256" key="1">
    <source>
        <dbReference type="ARBA" id="ARBA00009023"/>
    </source>
</evidence>
<dbReference type="InterPro" id="IPR004682">
    <property type="entry name" value="TRAP_DctP"/>
</dbReference>
<keyword evidence="5" id="KW-1185">Reference proteome</keyword>
<comment type="caution">
    <text evidence="4">The sequence shown here is derived from an EMBL/GenBank/DDBJ whole genome shotgun (WGS) entry which is preliminary data.</text>
</comment>
<sequence length="347" mass="39940">MVKKMKWFISASVLTVLILIAVFSHDSMEALQEDDEQKGLSDQIVIKFSHVVAENTPKGLAAEKFAELIAKRTDGKIKVEIFPNEIMYSDEQELAALKRGDVQMIAPSYSKMTEVIPEWQVLDLPFLFRSEEHVETVYTGEIGQRLLSKLEDENMKGLALWGNGFKQMTSSSGTLIQPEDFAGQRFRIMPSDTIAKQFELLGGIPKAASFNDVYIALEGNEFDGQENTISNIYSKGFYRLQKNMTLSNHGYLGYSVLMNKEFWNSLDPELQIHIEKAMNDTTKWMLSESKEMNETQLRRMRENSKLGIHELSPDERKEWQKVFQPLYQSYTERYGDEWIEDIRKAGK</sequence>
<keyword evidence="3" id="KW-0732">Signal</keyword>
<comment type="similarity">
    <text evidence="1">Belongs to the bacterial solute-binding protein 7 family.</text>
</comment>
<dbReference type="EMBL" id="JNVC02000024">
    <property type="protein sequence ID" value="KEZ47224.1"/>
    <property type="molecule type" value="Genomic_DNA"/>
</dbReference>
<dbReference type="Proteomes" id="UP000028549">
    <property type="component" value="Unassembled WGS sequence"/>
</dbReference>
<name>A0A084GIR2_METID</name>
<accession>A0A084GIR2</accession>
<keyword evidence="2" id="KW-0813">Transport</keyword>
<dbReference type="AlphaFoldDB" id="A0A084GIR2"/>
<dbReference type="NCBIfam" id="NF037995">
    <property type="entry name" value="TRAP_S1"/>
    <property type="match status" value="1"/>
</dbReference>
<dbReference type="GO" id="GO:0030288">
    <property type="term" value="C:outer membrane-bounded periplasmic space"/>
    <property type="evidence" value="ECO:0007669"/>
    <property type="project" value="InterPro"/>
</dbReference>
<dbReference type="Pfam" id="PF03480">
    <property type="entry name" value="DctP"/>
    <property type="match status" value="1"/>
</dbReference>
<dbReference type="InterPro" id="IPR038404">
    <property type="entry name" value="TRAP_DctP_sf"/>
</dbReference>
<protein>
    <submittedName>
        <fullName evidence="4">C4-dicarboxylate ABC transporter</fullName>
    </submittedName>
</protein>
<proteinExistence type="inferred from homology"/>
<dbReference type="Gene3D" id="3.40.190.170">
    <property type="entry name" value="Bacterial extracellular solute-binding protein, family 7"/>
    <property type="match status" value="1"/>
</dbReference>
<dbReference type="GO" id="GO:0055085">
    <property type="term" value="P:transmembrane transport"/>
    <property type="evidence" value="ECO:0007669"/>
    <property type="project" value="InterPro"/>
</dbReference>
<evidence type="ECO:0000256" key="3">
    <source>
        <dbReference type="ARBA" id="ARBA00022729"/>
    </source>
</evidence>
<evidence type="ECO:0000313" key="4">
    <source>
        <dbReference type="EMBL" id="KEZ47224.1"/>
    </source>
</evidence>
<dbReference type="STRING" id="246786.GS18_0220485"/>